<proteinExistence type="predicted"/>
<dbReference type="PANTHER" id="PTHR15002:SF0">
    <property type="entry name" value="RIBOSOMAL BIOGENESIS PROTEIN LAS1L"/>
    <property type="match status" value="1"/>
</dbReference>
<name>A0A9N9MRW8_9CUCU</name>
<organism evidence="1 2">
    <name type="scientific">Ceutorhynchus assimilis</name>
    <name type="common">cabbage seed weevil</name>
    <dbReference type="NCBI Taxonomy" id="467358"/>
    <lineage>
        <taxon>Eukaryota</taxon>
        <taxon>Metazoa</taxon>
        <taxon>Ecdysozoa</taxon>
        <taxon>Arthropoda</taxon>
        <taxon>Hexapoda</taxon>
        <taxon>Insecta</taxon>
        <taxon>Pterygota</taxon>
        <taxon>Neoptera</taxon>
        <taxon>Endopterygota</taxon>
        <taxon>Coleoptera</taxon>
        <taxon>Polyphaga</taxon>
        <taxon>Cucujiformia</taxon>
        <taxon>Curculionidae</taxon>
        <taxon>Ceutorhynchinae</taxon>
        <taxon>Ceutorhynchus</taxon>
    </lineage>
</organism>
<dbReference type="GO" id="GO:0000470">
    <property type="term" value="P:maturation of LSU-rRNA"/>
    <property type="evidence" value="ECO:0007669"/>
    <property type="project" value="TreeGrafter"/>
</dbReference>
<dbReference type="GO" id="GO:0000460">
    <property type="term" value="P:maturation of 5.8S rRNA"/>
    <property type="evidence" value="ECO:0007669"/>
    <property type="project" value="TreeGrafter"/>
</dbReference>
<gene>
    <name evidence="1" type="ORF">CEUTPL_LOCUS10739</name>
</gene>
<dbReference type="PANTHER" id="PTHR15002">
    <property type="entry name" value="RIBOSOMAL BIOGENESIS PROTEIN LAS1L"/>
    <property type="match status" value="1"/>
</dbReference>
<sequence length="467" mass="54298">MSLSQKHAGLILVPWFNSEEWKYVYESIYCKNEERQLKALEWLKIWKLRTPILSAGVEGTLILLEALLLDTNIIPVEQLANIYSIALMRFLNLSAANSEKQGSFTKTSAKNELPKWLINLRHDIAHGHQIPSLNNLKIALDYGLEWLKRRYWEPQSKIITDYYIDEDSTNHLSSCLKAYIEMNVALYEQQELKNDFIENIKSTINKKLNRSLIDPCAVLDILLEIIAQSLEKDRQINLDILISTDGLLRTYFEKNEDGKETLNIGFRNIWQSLLNTFMQHGLALVIIERLFNVISDISYAENCKKMAAVWINELLISLNRLKEPGNEVQFDAKQYNTYVLEAKNFQKRLLVCPNSYLEYFLDSLLKFNSNNNNFNEDAVELLNSQSDIDNMHQEIGKIFTIEELNLEALHYDEVSLKENYFNFHNNGGVIVAGKKWKKIEDTLMFKNCPLGILPNQLRKKHPFLELI</sequence>
<dbReference type="GO" id="GO:0004519">
    <property type="term" value="F:endonuclease activity"/>
    <property type="evidence" value="ECO:0007669"/>
    <property type="project" value="InterPro"/>
</dbReference>
<accession>A0A9N9MRW8</accession>
<keyword evidence="2" id="KW-1185">Reference proteome</keyword>
<dbReference type="GO" id="GO:0030687">
    <property type="term" value="C:preribosome, large subunit precursor"/>
    <property type="evidence" value="ECO:0007669"/>
    <property type="project" value="TreeGrafter"/>
</dbReference>
<dbReference type="AlphaFoldDB" id="A0A9N9MRW8"/>
<dbReference type="Pfam" id="PF04031">
    <property type="entry name" value="Las1"/>
    <property type="match status" value="1"/>
</dbReference>
<dbReference type="GO" id="GO:0090730">
    <property type="term" value="C:Las1 complex"/>
    <property type="evidence" value="ECO:0007669"/>
    <property type="project" value="InterPro"/>
</dbReference>
<dbReference type="Proteomes" id="UP001152799">
    <property type="component" value="Chromosome 6"/>
</dbReference>
<evidence type="ECO:0008006" key="3">
    <source>
        <dbReference type="Google" id="ProtNLM"/>
    </source>
</evidence>
<evidence type="ECO:0000313" key="1">
    <source>
        <dbReference type="EMBL" id="CAG9770284.1"/>
    </source>
</evidence>
<evidence type="ECO:0000313" key="2">
    <source>
        <dbReference type="Proteomes" id="UP001152799"/>
    </source>
</evidence>
<dbReference type="InterPro" id="IPR007174">
    <property type="entry name" value="Las1"/>
</dbReference>
<protein>
    <recommendedName>
        <fullName evidence="3">LAS1-like protein</fullName>
    </recommendedName>
</protein>
<dbReference type="OrthoDB" id="10263222at2759"/>
<reference evidence="1" key="1">
    <citation type="submission" date="2022-01" db="EMBL/GenBank/DDBJ databases">
        <authorList>
            <person name="King R."/>
        </authorList>
    </citation>
    <scope>NUCLEOTIDE SEQUENCE</scope>
</reference>
<dbReference type="EMBL" id="OU892282">
    <property type="protein sequence ID" value="CAG9770284.1"/>
    <property type="molecule type" value="Genomic_DNA"/>
</dbReference>